<dbReference type="GO" id="GO:0005814">
    <property type="term" value="C:centriole"/>
    <property type="evidence" value="ECO:0007669"/>
    <property type="project" value="UniProtKB-SubCell"/>
</dbReference>
<keyword evidence="23" id="KW-1185">Reference proteome</keyword>
<dbReference type="InterPro" id="IPR037064">
    <property type="entry name" value="Formiminotransferase_N_sf"/>
</dbReference>
<gene>
    <name evidence="22" type="ORF">U27_00033</name>
</gene>
<dbReference type="NCBIfam" id="TIGR02024">
    <property type="entry name" value="FtcD"/>
    <property type="match status" value="1"/>
</dbReference>
<evidence type="ECO:0000256" key="19">
    <source>
        <dbReference type="ARBA" id="ARBA00030029"/>
    </source>
</evidence>
<comment type="similarity">
    <text evidence="4">In the N-terminal section; belongs to the formiminotransferase family.</text>
</comment>
<dbReference type="InterPro" id="IPR013802">
    <property type="entry name" value="Formiminotransferase_C"/>
</dbReference>
<dbReference type="InterPro" id="IPR007044">
    <property type="entry name" value="Cyclodeamin/CycHdrlase"/>
</dbReference>
<dbReference type="Proteomes" id="UP000030661">
    <property type="component" value="Unassembled WGS sequence"/>
</dbReference>
<dbReference type="HOGENOM" id="CLU_040037_1_0_0"/>
<evidence type="ECO:0000256" key="4">
    <source>
        <dbReference type="ARBA" id="ARBA00008297"/>
    </source>
</evidence>
<comment type="similarity">
    <text evidence="5">In the C-terminal section; belongs to the cyclodeaminase/cyclohydrolase family.</text>
</comment>
<evidence type="ECO:0000256" key="5">
    <source>
        <dbReference type="ARBA" id="ARBA00010825"/>
    </source>
</evidence>
<dbReference type="EC" id="4.3.1.4" evidence="7"/>
<evidence type="ECO:0000259" key="20">
    <source>
        <dbReference type="SMART" id="SM01221"/>
    </source>
</evidence>
<dbReference type="InterPro" id="IPR051623">
    <property type="entry name" value="FTCD"/>
</dbReference>
<dbReference type="SMART" id="SM01221">
    <property type="entry name" value="FTCD"/>
    <property type="match status" value="1"/>
</dbReference>
<dbReference type="Pfam" id="PF07837">
    <property type="entry name" value="FTCD_N"/>
    <property type="match status" value="1"/>
</dbReference>
<evidence type="ECO:0000256" key="10">
    <source>
        <dbReference type="ARBA" id="ARBA00022679"/>
    </source>
</evidence>
<evidence type="ECO:0000256" key="18">
    <source>
        <dbReference type="ARBA" id="ARBA00025915"/>
    </source>
</evidence>
<dbReference type="GO" id="GO:0030412">
    <property type="term" value="F:formimidoyltetrahydrofolate cyclodeaminase activity"/>
    <property type="evidence" value="ECO:0007669"/>
    <property type="project" value="UniProtKB-EC"/>
</dbReference>
<dbReference type="GO" id="GO:0019556">
    <property type="term" value="P:L-histidine catabolic process to glutamate and formamide"/>
    <property type="evidence" value="ECO:0007669"/>
    <property type="project" value="UniProtKB-UniPathway"/>
</dbReference>
<dbReference type="Pfam" id="PF04961">
    <property type="entry name" value="FTCD_C"/>
    <property type="match status" value="1"/>
</dbReference>
<proteinExistence type="inferred from homology"/>
<evidence type="ECO:0000313" key="23">
    <source>
        <dbReference type="Proteomes" id="UP000030661"/>
    </source>
</evidence>
<organism evidence="22">
    <name type="scientific">Vecturithrix granuli</name>
    <dbReference type="NCBI Taxonomy" id="1499967"/>
    <lineage>
        <taxon>Bacteria</taxon>
        <taxon>Candidatus Moduliflexota</taxon>
        <taxon>Candidatus Vecturitrichia</taxon>
        <taxon>Candidatus Vecturitrichales</taxon>
        <taxon>Candidatus Vecturitrichaceae</taxon>
        <taxon>Candidatus Vecturithrix</taxon>
    </lineage>
</organism>
<keyword evidence="14" id="KW-0206">Cytoskeleton</keyword>
<keyword evidence="12" id="KW-0290">Folate-binding</keyword>
<dbReference type="STRING" id="1499967.U27_00033"/>
<keyword evidence="13" id="KW-0333">Golgi apparatus</keyword>
<evidence type="ECO:0000256" key="16">
    <source>
        <dbReference type="ARBA" id="ARBA00023268"/>
    </source>
</evidence>
<keyword evidence="11" id="KW-0369">Histidine metabolism</keyword>
<feature type="domain" description="Formiminotransferase N-terminal subdomain" evidence="21">
    <location>
        <begin position="3"/>
        <end position="181"/>
    </location>
</feature>
<evidence type="ECO:0000256" key="14">
    <source>
        <dbReference type="ARBA" id="ARBA00023212"/>
    </source>
</evidence>
<evidence type="ECO:0000256" key="12">
    <source>
        <dbReference type="ARBA" id="ARBA00022954"/>
    </source>
</evidence>
<evidence type="ECO:0000256" key="15">
    <source>
        <dbReference type="ARBA" id="ARBA00023239"/>
    </source>
</evidence>
<keyword evidence="15" id="KW-0456">Lyase</keyword>
<dbReference type="InterPro" id="IPR022384">
    <property type="entry name" value="FormiminoTrfase_cat_dom_sf"/>
</dbReference>
<dbReference type="UniPathway" id="UPA00379">
    <property type="reaction ID" value="UER00555"/>
</dbReference>
<evidence type="ECO:0000256" key="2">
    <source>
        <dbReference type="ARBA" id="ARBA00004555"/>
    </source>
</evidence>
<dbReference type="EMBL" id="DF820472">
    <property type="protein sequence ID" value="GAK60142.1"/>
    <property type="molecule type" value="Genomic_DNA"/>
</dbReference>
<evidence type="ECO:0000256" key="17">
    <source>
        <dbReference type="ARBA" id="ARBA00025506"/>
    </source>
</evidence>
<evidence type="ECO:0000256" key="3">
    <source>
        <dbReference type="ARBA" id="ARBA00005082"/>
    </source>
</evidence>
<feature type="domain" description="Formiminotransferase C-terminal subdomain" evidence="20">
    <location>
        <begin position="182"/>
        <end position="296"/>
    </location>
</feature>
<accession>A0A081C6D7</accession>
<comment type="function">
    <text evidence="17">Folate-dependent enzyme, that displays both transferase and deaminase activity. Serves to channel one-carbon units from formiminoglutamate to the folate pool.</text>
</comment>
<evidence type="ECO:0000256" key="11">
    <source>
        <dbReference type="ARBA" id="ARBA00022808"/>
    </source>
</evidence>
<evidence type="ECO:0000313" key="22">
    <source>
        <dbReference type="EMBL" id="GAK60142.1"/>
    </source>
</evidence>
<dbReference type="AlphaFoldDB" id="A0A081C6D7"/>
<dbReference type="SUPFAM" id="SSF101262">
    <property type="entry name" value="Methenyltetrahydrofolate cyclohydrolase-like"/>
    <property type="match status" value="1"/>
</dbReference>
<dbReference type="GO" id="GO:0030409">
    <property type="term" value="F:glutamate formimidoyltransferase activity"/>
    <property type="evidence" value="ECO:0007669"/>
    <property type="project" value="UniProtKB-EC"/>
</dbReference>
<evidence type="ECO:0000256" key="7">
    <source>
        <dbReference type="ARBA" id="ARBA00012998"/>
    </source>
</evidence>
<dbReference type="Gene3D" id="1.20.120.680">
    <property type="entry name" value="Formiminotetrahydrofolate cyclodeaminase monomer, up-and-down helical bundle"/>
    <property type="match status" value="1"/>
</dbReference>
<comment type="pathway">
    <text evidence="3">Amino-acid degradation; L-histidine degradation into L-glutamate; L-glutamate from N-formimidoyl-L-glutamate (transferase route): step 1/1.</text>
</comment>
<dbReference type="GO" id="GO:0005542">
    <property type="term" value="F:folic acid binding"/>
    <property type="evidence" value="ECO:0007669"/>
    <property type="project" value="UniProtKB-KW"/>
</dbReference>
<dbReference type="InterPro" id="IPR004227">
    <property type="entry name" value="Formiminotransferase_cat"/>
</dbReference>
<dbReference type="InterPro" id="IPR012886">
    <property type="entry name" value="Formiminotransferase_N"/>
</dbReference>
<keyword evidence="10 22" id="KW-0808">Transferase</keyword>
<dbReference type="eggNOG" id="COG3404">
    <property type="taxonomic scope" value="Bacteria"/>
</dbReference>
<name>A0A081C6D7_VECG1</name>
<dbReference type="GO" id="GO:0019557">
    <property type="term" value="P:L-histidine catabolic process to glutamate and formate"/>
    <property type="evidence" value="ECO:0007669"/>
    <property type="project" value="UniProtKB-UniPathway"/>
</dbReference>
<dbReference type="InterPro" id="IPR037070">
    <property type="entry name" value="Formiminotransferase_C_sf"/>
</dbReference>
<evidence type="ECO:0000256" key="1">
    <source>
        <dbReference type="ARBA" id="ARBA00004114"/>
    </source>
</evidence>
<dbReference type="SUPFAM" id="SSF55116">
    <property type="entry name" value="Formiminotransferase domain of formiminotransferase-cyclodeaminase"/>
    <property type="match status" value="2"/>
</dbReference>
<dbReference type="eggNOG" id="COG3643">
    <property type="taxonomic scope" value="Bacteria"/>
</dbReference>
<comment type="subcellular location">
    <subcellularLocation>
        <location evidence="1">Cytoplasm</location>
        <location evidence="1">Cytoskeleton</location>
        <location evidence="1">Microtubule organizing center</location>
        <location evidence="1">Centrosome</location>
        <location evidence="1">Centriole</location>
    </subcellularLocation>
    <subcellularLocation>
        <location evidence="2">Golgi apparatus</location>
    </subcellularLocation>
</comment>
<keyword evidence="9" id="KW-0963">Cytoplasm</keyword>
<dbReference type="Pfam" id="PF02971">
    <property type="entry name" value="FTCD"/>
    <property type="match status" value="1"/>
</dbReference>
<dbReference type="SMART" id="SM01222">
    <property type="entry name" value="FTCD_N"/>
    <property type="match status" value="1"/>
</dbReference>
<dbReference type="Gene3D" id="3.30.70.670">
    <property type="entry name" value="Formiminotransferase, C-terminal subdomain"/>
    <property type="match status" value="1"/>
</dbReference>
<dbReference type="EC" id="2.1.2.5" evidence="6"/>
<evidence type="ECO:0000256" key="13">
    <source>
        <dbReference type="ARBA" id="ARBA00023034"/>
    </source>
</evidence>
<evidence type="ECO:0000256" key="9">
    <source>
        <dbReference type="ARBA" id="ARBA00022490"/>
    </source>
</evidence>
<protein>
    <recommendedName>
        <fullName evidence="8">Formimidoyltransferase-cyclodeaminase</fullName>
        <ecNumber evidence="6">2.1.2.5</ecNumber>
        <ecNumber evidence="7">4.3.1.4</ecNumber>
    </recommendedName>
    <alternativeName>
        <fullName evidence="19">Formiminotransferase-cyclodeaminase</fullName>
    </alternativeName>
</protein>
<reference evidence="22" key="1">
    <citation type="journal article" date="2015" name="PeerJ">
        <title>First genomic representation of candidate bacterial phylum KSB3 points to enhanced environmental sensing as a trigger of wastewater bulking.</title>
        <authorList>
            <person name="Sekiguchi Y."/>
            <person name="Ohashi A."/>
            <person name="Parks D.H."/>
            <person name="Yamauchi T."/>
            <person name="Tyson G.W."/>
            <person name="Hugenholtz P."/>
        </authorList>
    </citation>
    <scope>NUCLEOTIDE SEQUENCE [LARGE SCALE GENOMIC DNA]</scope>
</reference>
<keyword evidence="16" id="KW-0511">Multifunctional enzyme</keyword>
<evidence type="ECO:0000259" key="21">
    <source>
        <dbReference type="SMART" id="SM01222"/>
    </source>
</evidence>
<dbReference type="Gene3D" id="3.30.990.10">
    <property type="entry name" value="Formiminotransferase, N-terminal subdomain"/>
    <property type="match status" value="1"/>
</dbReference>
<dbReference type="InterPro" id="IPR036178">
    <property type="entry name" value="Formintransfe-cycloase-like_sf"/>
</dbReference>
<sequence>MRKLVECVPNFSEGRRPEIIEAIVSQVNAIPGVFLLDQEMDADHNRTVVTLVGELEATKEATFRMIKKAAELIDLNQHRGEHPRMGATDVVPFIPLENVSTEECVRLAQELGKRVGEELQIPVFLYEDAAIRPERKNLAQVRKGQFEGLREEIGKNPDRTPDYGPDKIHPTAGATAIGARFFLVAYNVNLDSQDIDLAKRIAKEIRESSGGFPCVKALGFDLADRSMVQISMNLVNYTVTSLATVYQAIQEKAAAAGVEILESEIVGLVPQEALVDAAVEMLQIRNFSQEQIIEQKVAQVIGEQTPELVFLEELASDSPAPGGGSASALAGALAAALATMVCNLTLGKKKFAEVAEEIGIVRIKAQQIQTNLQRLMTEDTFAFNAVMDAYKLSKTTEAEQAMRREAIQRALQKAAETPLEVMQQALEIIKFAETLVQKGNPSAITDAGCAVHLAKAAIEGAALNVKINLGSITDADFIHRLAGQVEQIRQTAETLGDQILEKISASV</sequence>
<evidence type="ECO:0000256" key="6">
    <source>
        <dbReference type="ARBA" id="ARBA00012252"/>
    </source>
</evidence>
<dbReference type="PANTHER" id="PTHR12234">
    <property type="entry name" value="FORMIMINOTRANSFERASE-CYCLODEAMINASE"/>
    <property type="match status" value="1"/>
</dbReference>
<dbReference type="PANTHER" id="PTHR12234:SF8">
    <property type="entry name" value="FORMIMINOTRANSFERASE-CYCLODEAMINASE"/>
    <property type="match status" value="1"/>
</dbReference>
<evidence type="ECO:0000256" key="8">
    <source>
        <dbReference type="ARBA" id="ARBA00017787"/>
    </source>
</evidence>
<comment type="subunit">
    <text evidence="18">Homooctamer, including four polyglutamate binding sites. The subunits are arranged as a tetramer of dimers, and form a planar ring-shaped structure.</text>
</comment>